<name>A0AAE0ZGY5_9GAST</name>
<evidence type="ECO:0000313" key="1">
    <source>
        <dbReference type="EMBL" id="KAK3769000.1"/>
    </source>
</evidence>
<organism evidence="1 2">
    <name type="scientific">Elysia crispata</name>
    <name type="common">lettuce slug</name>
    <dbReference type="NCBI Taxonomy" id="231223"/>
    <lineage>
        <taxon>Eukaryota</taxon>
        <taxon>Metazoa</taxon>
        <taxon>Spiralia</taxon>
        <taxon>Lophotrochozoa</taxon>
        <taxon>Mollusca</taxon>
        <taxon>Gastropoda</taxon>
        <taxon>Heterobranchia</taxon>
        <taxon>Euthyneura</taxon>
        <taxon>Panpulmonata</taxon>
        <taxon>Sacoglossa</taxon>
        <taxon>Placobranchoidea</taxon>
        <taxon>Plakobranchidae</taxon>
        <taxon>Elysia</taxon>
    </lineage>
</organism>
<protein>
    <submittedName>
        <fullName evidence="1">Uncharacterized protein</fullName>
    </submittedName>
</protein>
<accession>A0AAE0ZGY5</accession>
<keyword evidence="2" id="KW-1185">Reference proteome</keyword>
<comment type="caution">
    <text evidence="1">The sequence shown here is derived from an EMBL/GenBank/DDBJ whole genome shotgun (WGS) entry which is preliminary data.</text>
</comment>
<gene>
    <name evidence="1" type="ORF">RRG08_036744</name>
</gene>
<reference evidence="1" key="1">
    <citation type="journal article" date="2023" name="G3 (Bethesda)">
        <title>A reference genome for the long-term kleptoplast-retaining sea slug Elysia crispata morphotype clarki.</title>
        <authorList>
            <person name="Eastman K.E."/>
            <person name="Pendleton A.L."/>
            <person name="Shaikh M.A."/>
            <person name="Suttiyut T."/>
            <person name="Ogas R."/>
            <person name="Tomko P."/>
            <person name="Gavelis G."/>
            <person name="Widhalm J.R."/>
            <person name="Wisecaver J.H."/>
        </authorList>
    </citation>
    <scope>NUCLEOTIDE SEQUENCE</scope>
    <source>
        <strain evidence="1">ECLA1</strain>
    </source>
</reference>
<dbReference type="AlphaFoldDB" id="A0AAE0ZGY5"/>
<evidence type="ECO:0000313" key="2">
    <source>
        <dbReference type="Proteomes" id="UP001283361"/>
    </source>
</evidence>
<proteinExistence type="predicted"/>
<dbReference type="EMBL" id="JAWDGP010003984">
    <property type="protein sequence ID" value="KAK3769000.1"/>
    <property type="molecule type" value="Genomic_DNA"/>
</dbReference>
<sequence>MLCGQAAGERLTCTCQNTVRCRPGSPQPTEHKGPASFSSPQHTHLFFRVVKFFQRRTNSFKNPDHAPCETADFTTIKQTEKINPQQGDMVGERLSPDFCLGSRHEPWTSCRATV</sequence>
<dbReference type="Proteomes" id="UP001283361">
    <property type="component" value="Unassembled WGS sequence"/>
</dbReference>